<dbReference type="OrthoDB" id="34246at2"/>
<name>A0A8B6X0Q3_9BURK</name>
<dbReference type="Proteomes" id="UP000675920">
    <property type="component" value="Unplaced"/>
</dbReference>
<keyword evidence="1" id="KW-1185">Reference proteome</keyword>
<dbReference type="RefSeq" id="WP_028309916.1">
    <property type="nucleotide sequence ID" value="NZ_AXWS01000002.1"/>
</dbReference>
<evidence type="ECO:0000313" key="2">
    <source>
        <dbReference type="RefSeq" id="WP_028309916.1"/>
    </source>
</evidence>
<accession>A0A8B6X0Q3</accession>
<proteinExistence type="predicted"/>
<reference evidence="2" key="1">
    <citation type="journal article" date="1993" name="Gene">
        <title>Evidence for a fourteen-gene, phnC to phnP locus for phosphonate metabolism in Escherichia coli.</title>
        <authorList>
            <person name="Metcalf W.W."/>
            <person name="Wanner B.L."/>
        </authorList>
    </citation>
    <scope>NUCLEOTIDE SEQUENCE</scope>
</reference>
<sequence length="242" mass="26756">MVSPHKFSVCPHDTAKNLLGWFTLNTYLQRTVEVTMNFEPQDSFLEERQRVLDLPHHFVYANPYSAVMFARQRGFVPLARPIGVFDETVLVKKAGAELPAAPRIASATDKLVIHNLGLTLLPRAGIDAASATFSYVGNHMNAAKAVLRGEADLGFVFNETWNGMNDSTRAEFEIVAQTRDGAAFHCFMLAPVWADKAGAFRRVLFGMPDDPAGKRILDDLRFRGFDTVSDADIDRVAALLGL</sequence>
<dbReference type="Gene3D" id="3.40.190.10">
    <property type="entry name" value="Periplasmic binding protein-like II"/>
    <property type="match status" value="1"/>
</dbReference>
<evidence type="ECO:0000313" key="1">
    <source>
        <dbReference type="Proteomes" id="UP000675920"/>
    </source>
</evidence>
<protein>
    <submittedName>
        <fullName evidence="2">Phosphate/phosphite/phosphonate ABC transporter substrate-binding protein</fullName>
    </submittedName>
</protein>
<dbReference type="AlphaFoldDB" id="A0A8B6X0Q3"/>
<dbReference type="Pfam" id="PF12974">
    <property type="entry name" value="Phosphonate-bd"/>
    <property type="match status" value="1"/>
</dbReference>
<reference evidence="2" key="2">
    <citation type="submission" date="2025-08" db="UniProtKB">
        <authorList>
            <consortium name="RefSeq"/>
        </authorList>
    </citation>
    <scope>IDENTIFICATION</scope>
</reference>
<organism evidence="1 2">
    <name type="scientific">Derxia gummosa DSM 723</name>
    <dbReference type="NCBI Taxonomy" id="1121388"/>
    <lineage>
        <taxon>Bacteria</taxon>
        <taxon>Pseudomonadati</taxon>
        <taxon>Pseudomonadota</taxon>
        <taxon>Betaproteobacteria</taxon>
        <taxon>Burkholderiales</taxon>
        <taxon>Alcaligenaceae</taxon>
        <taxon>Derxia</taxon>
    </lineage>
</organism>